<organism evidence="3 4">
    <name type="scientific">Rhizobium rhizogenes (strain K84 / ATCC BAA-868)</name>
    <name type="common">Agrobacterium radiobacter</name>
    <dbReference type="NCBI Taxonomy" id="311403"/>
    <lineage>
        <taxon>Bacteria</taxon>
        <taxon>Pseudomonadati</taxon>
        <taxon>Pseudomonadota</taxon>
        <taxon>Alphaproteobacteria</taxon>
        <taxon>Hyphomicrobiales</taxon>
        <taxon>Rhizobiaceae</taxon>
        <taxon>Rhizobium/Agrobacterium group</taxon>
        <taxon>Rhizobium</taxon>
    </lineage>
</organism>
<feature type="region of interest" description="Disordered" evidence="2">
    <location>
        <begin position="324"/>
        <end position="348"/>
    </location>
</feature>
<evidence type="ECO:0000256" key="1">
    <source>
        <dbReference type="SAM" id="Coils"/>
    </source>
</evidence>
<dbReference type="Proteomes" id="UP000001600">
    <property type="component" value="Chromosome 1"/>
</dbReference>
<dbReference type="HOGENOM" id="CLU_816057_0_0_5"/>
<reference evidence="3 4" key="1">
    <citation type="journal article" date="2009" name="J. Bacteriol.">
        <title>Genome sequences of three Agrobacterium biovars help elucidate the evolution of multichromosome genomes in bacteria.</title>
        <authorList>
            <person name="Slater S.C."/>
            <person name="Goldman B.S."/>
            <person name="Goodner B."/>
            <person name="Setubal J.C."/>
            <person name="Farrand S.K."/>
            <person name="Nester E.W."/>
            <person name="Burr T.J."/>
            <person name="Banta L."/>
            <person name="Dickerman A.W."/>
            <person name="Paulsen I."/>
            <person name="Otten L."/>
            <person name="Suen G."/>
            <person name="Welch R."/>
            <person name="Almeida N.F."/>
            <person name="Arnold F."/>
            <person name="Burton O.T."/>
            <person name="Du Z."/>
            <person name="Ewing A."/>
            <person name="Godsy E."/>
            <person name="Heisel S."/>
            <person name="Houmiel K.L."/>
            <person name="Jhaveri J."/>
            <person name="Lu J."/>
            <person name="Miller N.M."/>
            <person name="Norton S."/>
            <person name="Chen Q."/>
            <person name="Phoolcharoen W."/>
            <person name="Ohlin V."/>
            <person name="Ondrusek D."/>
            <person name="Pride N."/>
            <person name="Stricklin S.L."/>
            <person name="Sun J."/>
            <person name="Wheeler C."/>
            <person name="Wilson L."/>
            <person name="Zhu H."/>
            <person name="Wood D.W."/>
        </authorList>
    </citation>
    <scope>NUCLEOTIDE SEQUENCE [LARGE SCALE GENOMIC DNA]</scope>
    <source>
        <strain evidence="4">K84 / ATCC BAA-868</strain>
    </source>
</reference>
<evidence type="ECO:0000313" key="4">
    <source>
        <dbReference type="Proteomes" id="UP000001600"/>
    </source>
</evidence>
<gene>
    <name evidence="3" type="ordered locus">Arad_3266</name>
</gene>
<evidence type="ECO:0000256" key="2">
    <source>
        <dbReference type="SAM" id="MobiDB-lite"/>
    </source>
</evidence>
<proteinExistence type="predicted"/>
<sequence>MVKVHSFDGALDKARVTLDDAIKGLVAANAMLASHAKRDTRLGAVNFPVEEAQVREMLELLDRWKSLARLLVRELDEVTAAADLQHRRLFDEKAGAETSTWFGRRIGQGHAKPASIVAELDAALAASASLEALFREARPLLVQAFRDCETRLEQVIERRQRVDLDIEDAQRQADDLALRIVDRRVSVSSKRDVDSQSEPEAEYRRLLAEQEDLHVRERALQPGRVALQRLIDIYEGVATILNAQVAAVNAMAAKLAVDTEQRIALLKAVTSEAAPPLPAVERPATVAALIRAFEANVLAGHDLARRKEHADKVFARRLESPLPAVPVTEGEQPVEPEPETSLSSAIEK</sequence>
<protein>
    <submittedName>
        <fullName evidence="3">Uncharacterized protein</fullName>
    </submittedName>
</protein>
<dbReference type="EMBL" id="CP000628">
    <property type="protein sequence ID" value="ACM27261.1"/>
    <property type="molecule type" value="Genomic_DNA"/>
</dbReference>
<evidence type="ECO:0000313" key="3">
    <source>
        <dbReference type="EMBL" id="ACM27261.1"/>
    </source>
</evidence>
<feature type="coiled-coil region" evidence="1">
    <location>
        <begin position="152"/>
        <end position="179"/>
    </location>
</feature>
<accession>B9J7F4</accession>
<dbReference type="AlphaFoldDB" id="B9J7F4"/>
<name>B9J7F4_RHIR8</name>
<dbReference type="KEGG" id="ara:Arad_3266"/>
<dbReference type="RefSeq" id="WP_012651985.1">
    <property type="nucleotide sequence ID" value="NC_011985.1"/>
</dbReference>
<keyword evidence="1" id="KW-0175">Coiled coil</keyword>
<dbReference type="STRING" id="311403.Arad_3266"/>